<keyword evidence="1" id="KW-1133">Transmembrane helix</keyword>
<sequence>MTALLIATTALLRTWVRAANRNLGWDDWNIILAGATAIARFGFIFKQAQHGNGRHRVYLSDYQYRMINMLGWGTDAADTKTLRILLYVVMAGIVITNFGVVIILIAERQPAGFWGGKSAKCWPAQIRIYSIYATIAYSVLTDLVCSLLPLAVGVLPDGAGFCC</sequence>
<keyword evidence="4" id="KW-1185">Reference proteome</keyword>
<gene>
    <name evidence="3" type="ORF">C8034_v008096</name>
</gene>
<dbReference type="AlphaFoldDB" id="A0A4R8TP65"/>
<keyword evidence="2" id="KW-0732">Signal</keyword>
<evidence type="ECO:0000313" key="4">
    <source>
        <dbReference type="Proteomes" id="UP000295604"/>
    </source>
</evidence>
<evidence type="ECO:0000313" key="3">
    <source>
        <dbReference type="EMBL" id="TEA20668.1"/>
    </source>
</evidence>
<evidence type="ECO:0000256" key="2">
    <source>
        <dbReference type="SAM" id="SignalP"/>
    </source>
</evidence>
<dbReference type="EMBL" id="QAPF01000029">
    <property type="protein sequence ID" value="TEA20668.1"/>
    <property type="molecule type" value="Genomic_DNA"/>
</dbReference>
<feature type="signal peptide" evidence="2">
    <location>
        <begin position="1"/>
        <end position="18"/>
    </location>
</feature>
<dbReference type="InterPro" id="IPR052337">
    <property type="entry name" value="SAT4-like"/>
</dbReference>
<accession>A0A4R8TP65</accession>
<feature type="transmembrane region" description="Helical" evidence="1">
    <location>
        <begin position="126"/>
        <end position="148"/>
    </location>
</feature>
<reference evidence="3 4" key="1">
    <citation type="submission" date="2018-11" db="EMBL/GenBank/DDBJ databases">
        <title>Genome sequence and assembly of Colletotrichum sidae.</title>
        <authorList>
            <person name="Gan P."/>
            <person name="Shirasu K."/>
        </authorList>
    </citation>
    <scope>NUCLEOTIDE SEQUENCE [LARGE SCALE GENOMIC DNA]</scope>
    <source>
        <strain evidence="3 4">CBS 518.97</strain>
    </source>
</reference>
<evidence type="ECO:0000256" key="1">
    <source>
        <dbReference type="SAM" id="Phobius"/>
    </source>
</evidence>
<comment type="caution">
    <text evidence="3">The sequence shown here is derived from an EMBL/GenBank/DDBJ whole genome shotgun (WGS) entry which is preliminary data.</text>
</comment>
<dbReference type="Proteomes" id="UP000295604">
    <property type="component" value="Unassembled WGS sequence"/>
</dbReference>
<dbReference type="PANTHER" id="PTHR33048:SF96">
    <property type="entry name" value="INTEGRAL MEMBRANE PROTEIN"/>
    <property type="match status" value="1"/>
</dbReference>
<dbReference type="PANTHER" id="PTHR33048">
    <property type="entry name" value="PTH11-LIKE INTEGRAL MEMBRANE PROTEIN (AFU_ORTHOLOGUE AFUA_5G11245)"/>
    <property type="match status" value="1"/>
</dbReference>
<organism evidence="3 4">
    <name type="scientific">Colletotrichum sidae</name>
    <dbReference type="NCBI Taxonomy" id="1347389"/>
    <lineage>
        <taxon>Eukaryota</taxon>
        <taxon>Fungi</taxon>
        <taxon>Dikarya</taxon>
        <taxon>Ascomycota</taxon>
        <taxon>Pezizomycotina</taxon>
        <taxon>Sordariomycetes</taxon>
        <taxon>Hypocreomycetidae</taxon>
        <taxon>Glomerellales</taxon>
        <taxon>Glomerellaceae</taxon>
        <taxon>Colletotrichum</taxon>
        <taxon>Colletotrichum orbiculare species complex</taxon>
    </lineage>
</organism>
<feature type="transmembrane region" description="Helical" evidence="1">
    <location>
        <begin position="84"/>
        <end position="106"/>
    </location>
</feature>
<feature type="chain" id="PRO_5020733378" evidence="2">
    <location>
        <begin position="19"/>
        <end position="163"/>
    </location>
</feature>
<protein>
    <submittedName>
        <fullName evidence="3">Uncharacterized protein</fullName>
    </submittedName>
</protein>
<keyword evidence="1" id="KW-0472">Membrane</keyword>
<proteinExistence type="predicted"/>
<name>A0A4R8TP65_9PEZI</name>
<keyword evidence="1" id="KW-0812">Transmembrane</keyword>